<name>A0AAW3RLC7_9GAMM</name>
<protein>
    <submittedName>
        <fullName evidence="1">Uncharacterized protein</fullName>
    </submittedName>
</protein>
<proteinExistence type="predicted"/>
<comment type="caution">
    <text evidence="1">The sequence shown here is derived from an EMBL/GenBank/DDBJ whole genome shotgun (WGS) entry which is preliminary data.</text>
</comment>
<sequence length="129" mass="13862">MKIINVLIVVNTAETLTSGNITNNAYLVDNNGFIGSWGEGGSTLHTVAQDGDQIQWHAVPVSLSGDVTITGFSGQMVEQAICQPQNEAANGNPWLGRVESRGQFSFFSYEVNVQIGERTFSLNSAIDVV</sequence>
<organism evidence="1 2">
    <name type="scientific">Pectobacterium versatile</name>
    <dbReference type="NCBI Taxonomy" id="2488639"/>
    <lineage>
        <taxon>Bacteria</taxon>
        <taxon>Pseudomonadati</taxon>
        <taxon>Pseudomonadota</taxon>
        <taxon>Gammaproteobacteria</taxon>
        <taxon>Enterobacterales</taxon>
        <taxon>Pectobacteriaceae</taxon>
        <taxon>Pectobacterium</taxon>
    </lineage>
</organism>
<gene>
    <name evidence="1" type="ORF">H0253_03660</name>
</gene>
<dbReference type="RefSeq" id="WP_103861265.1">
    <property type="nucleotide sequence ID" value="NZ_CAKLIB010000004.1"/>
</dbReference>
<evidence type="ECO:0000313" key="1">
    <source>
        <dbReference type="EMBL" id="MBA0157938.1"/>
    </source>
</evidence>
<evidence type="ECO:0000313" key="2">
    <source>
        <dbReference type="Proteomes" id="UP000584405"/>
    </source>
</evidence>
<dbReference type="EMBL" id="JACDRT010000002">
    <property type="protein sequence ID" value="MBA0157938.1"/>
    <property type="molecule type" value="Genomic_DNA"/>
</dbReference>
<dbReference type="AlphaFoldDB" id="A0AAW3RLC7"/>
<reference evidence="1 2" key="1">
    <citation type="submission" date="2020-07" db="EMBL/GenBank/DDBJ databases">
        <title>Updated taxonomy of Pectobacterium genus in the CIRM-CFBP bacterial collection: when new species reveal old endemic population.</title>
        <authorList>
            <person name="Pedron J."/>
            <person name="Barny M.A."/>
            <person name="Portier P."/>
        </authorList>
    </citation>
    <scope>NUCLEOTIDE SEQUENCE [LARGE SCALE GENOMIC DNA]</scope>
    <source>
        <strain evidence="1 2">CFBP5669</strain>
    </source>
</reference>
<dbReference type="Proteomes" id="UP000584405">
    <property type="component" value="Unassembled WGS sequence"/>
</dbReference>
<accession>A0AAW3RLC7</accession>